<comment type="similarity">
    <text evidence="2">Belongs to the DoxX family.</text>
</comment>
<name>A0ABT4JWV9_9GAMM</name>
<feature type="transmembrane region" description="Helical" evidence="7">
    <location>
        <begin position="21"/>
        <end position="43"/>
    </location>
</feature>
<keyword evidence="4 7" id="KW-0812">Transmembrane</keyword>
<dbReference type="RefSeq" id="WP_269126604.1">
    <property type="nucleotide sequence ID" value="NZ_JAPUBN010000019.1"/>
</dbReference>
<dbReference type="EMBL" id="JAPUBN010000019">
    <property type="protein sequence ID" value="MCZ2722731.1"/>
    <property type="molecule type" value="Genomic_DNA"/>
</dbReference>
<keyword evidence="9" id="KW-1185">Reference proteome</keyword>
<accession>A0ABT4JWV9</accession>
<comment type="subcellular location">
    <subcellularLocation>
        <location evidence="1">Cell membrane</location>
        <topology evidence="1">Multi-pass membrane protein</topology>
    </subcellularLocation>
</comment>
<protein>
    <submittedName>
        <fullName evidence="8">DoxX family protein</fullName>
    </submittedName>
</protein>
<proteinExistence type="inferred from homology"/>
<feature type="transmembrane region" description="Helical" evidence="7">
    <location>
        <begin position="121"/>
        <end position="138"/>
    </location>
</feature>
<keyword evidence="3" id="KW-1003">Cell membrane</keyword>
<comment type="caution">
    <text evidence="8">The sequence shown here is derived from an EMBL/GenBank/DDBJ whole genome shotgun (WGS) entry which is preliminary data.</text>
</comment>
<feature type="transmembrane region" description="Helical" evidence="7">
    <location>
        <begin position="150"/>
        <end position="168"/>
    </location>
</feature>
<evidence type="ECO:0000256" key="5">
    <source>
        <dbReference type="ARBA" id="ARBA00022989"/>
    </source>
</evidence>
<dbReference type="InterPro" id="IPR032808">
    <property type="entry name" value="DoxX"/>
</dbReference>
<keyword evidence="5 7" id="KW-1133">Transmembrane helix</keyword>
<dbReference type="Proteomes" id="UP001149719">
    <property type="component" value="Unassembled WGS sequence"/>
</dbReference>
<evidence type="ECO:0000256" key="2">
    <source>
        <dbReference type="ARBA" id="ARBA00006679"/>
    </source>
</evidence>
<gene>
    <name evidence="8" type="ORF">O1D97_14210</name>
</gene>
<dbReference type="PANTHER" id="PTHR33452">
    <property type="entry name" value="OXIDOREDUCTASE CATD-RELATED"/>
    <property type="match status" value="1"/>
</dbReference>
<dbReference type="PANTHER" id="PTHR33452:SF1">
    <property type="entry name" value="INNER MEMBRANE PROTEIN YPHA-RELATED"/>
    <property type="match status" value="1"/>
</dbReference>
<evidence type="ECO:0000256" key="1">
    <source>
        <dbReference type="ARBA" id="ARBA00004651"/>
    </source>
</evidence>
<keyword evidence="6 7" id="KW-0472">Membrane</keyword>
<evidence type="ECO:0000256" key="4">
    <source>
        <dbReference type="ARBA" id="ARBA00022692"/>
    </source>
</evidence>
<evidence type="ECO:0000313" key="8">
    <source>
        <dbReference type="EMBL" id="MCZ2722731.1"/>
    </source>
</evidence>
<evidence type="ECO:0000256" key="3">
    <source>
        <dbReference type="ARBA" id="ARBA00022475"/>
    </source>
</evidence>
<dbReference type="InterPro" id="IPR051907">
    <property type="entry name" value="DoxX-like_oxidoreductase"/>
</dbReference>
<evidence type="ECO:0000256" key="6">
    <source>
        <dbReference type="ARBA" id="ARBA00023136"/>
    </source>
</evidence>
<feature type="transmembrane region" description="Helical" evidence="7">
    <location>
        <begin position="91"/>
        <end position="114"/>
    </location>
</feature>
<dbReference type="Pfam" id="PF07681">
    <property type="entry name" value="DoxX"/>
    <property type="match status" value="1"/>
</dbReference>
<evidence type="ECO:0000256" key="7">
    <source>
        <dbReference type="SAM" id="Phobius"/>
    </source>
</evidence>
<organism evidence="8 9">
    <name type="scientific">Marinomonas phaeophyticola</name>
    <dbReference type="NCBI Taxonomy" id="3004091"/>
    <lineage>
        <taxon>Bacteria</taxon>
        <taxon>Pseudomonadati</taxon>
        <taxon>Pseudomonadota</taxon>
        <taxon>Gammaproteobacteria</taxon>
        <taxon>Oceanospirillales</taxon>
        <taxon>Oceanospirillaceae</taxon>
        <taxon>Marinomonas</taxon>
    </lineage>
</organism>
<evidence type="ECO:0000313" key="9">
    <source>
        <dbReference type="Proteomes" id="UP001149719"/>
    </source>
</evidence>
<reference evidence="8" key="1">
    <citation type="submission" date="2022-12" db="EMBL/GenBank/DDBJ databases">
        <title>Marinomonas 15G1-11 sp. nov, isolated from marine algae.</title>
        <authorList>
            <person name="Butt M."/>
            <person name="Choi D.G."/>
            <person name="Kim J.M."/>
            <person name="Lee J.K."/>
            <person name="Baek J.H."/>
            <person name="Jeon C.O."/>
        </authorList>
    </citation>
    <scope>NUCLEOTIDE SEQUENCE</scope>
    <source>
        <strain evidence="8">15G1-11</strain>
    </source>
</reference>
<sequence>MGIFSKLSDLYVSLFSVINQWLTPIVLLGLRIQIANVFLASGLSKWNGFLQFNADKYDLFLYEFFCPDPIRPGALLLCNPETLDYDAGSGIVSFIELLAVLAGVVEVVLPILLIVGFLSRFASIGLIGMTLFIQLAVFPEWGHWVNPASWWFGVLMVLLVFGPGKLSIDRFIGLERHKN</sequence>